<organism evidence="3 4">
    <name type="scientific">Hyaloscypha bicolor E</name>
    <dbReference type="NCBI Taxonomy" id="1095630"/>
    <lineage>
        <taxon>Eukaryota</taxon>
        <taxon>Fungi</taxon>
        <taxon>Dikarya</taxon>
        <taxon>Ascomycota</taxon>
        <taxon>Pezizomycotina</taxon>
        <taxon>Leotiomycetes</taxon>
        <taxon>Helotiales</taxon>
        <taxon>Hyaloscyphaceae</taxon>
        <taxon>Hyaloscypha</taxon>
        <taxon>Hyaloscypha bicolor</taxon>
    </lineage>
</organism>
<dbReference type="InterPro" id="IPR001138">
    <property type="entry name" value="Zn2Cys6_DnaBD"/>
</dbReference>
<evidence type="ECO:0000256" key="1">
    <source>
        <dbReference type="ARBA" id="ARBA00023242"/>
    </source>
</evidence>
<evidence type="ECO:0000313" key="3">
    <source>
        <dbReference type="EMBL" id="PMD63515.1"/>
    </source>
</evidence>
<dbReference type="CDD" id="cd00067">
    <property type="entry name" value="GAL4"/>
    <property type="match status" value="1"/>
</dbReference>
<proteinExistence type="predicted"/>
<evidence type="ECO:0000259" key="2">
    <source>
        <dbReference type="Pfam" id="PF00172"/>
    </source>
</evidence>
<dbReference type="OrthoDB" id="5426982at2759"/>
<dbReference type="PANTHER" id="PTHR35392">
    <property type="entry name" value="ZN(II)2CYS6 TRANSCRIPTION FACTOR (EUROFUNG)-RELATED-RELATED"/>
    <property type="match status" value="1"/>
</dbReference>
<dbReference type="AlphaFoldDB" id="A0A2J6TKG5"/>
<sequence>MDHWQTPDNLDDYSSFFDDSLDVFGNVDFDANPLDQLLYATTAPLSPTFRPCFLGESLTLPFPAEALLGNDEIDTNSLQTIGDCPEPLEQHLRSQATSIPVRDPSKLLKVDQQARLCTLHKEGLLEVEKPKAKKTKWDKSVVVFSSKPKSTKAPRQRKSFGKSRREEVALTRKVGACIQCRIRKGSCELGLPCEQCIKRAGSNALGKELCSRQSLLAVRFDHIDLYLEYDEYEEISMSQCRRIPGTEKTVFLSYPTCCDDNNQERVWIESRMQDHEGLPNPEFRPSVHVEWNYEGLEYYEVADPNWALDPNTLPSIDQLIECRGRKKYHGCSSGVFAPLHIAFSDFGEMYCRSSAALPLQTLMASILRQKALLGLYLHVAIIKRPGEGQVDWAPTFMNFELDIVIRKALNETEAKILSTFESILFRPGGVNRQNSLVVWVCLWHLLLHYKWVMPWVAVTWRDHPLIVQPIYGLARHLYNAVTAIYSALFRTSSPLLFDWRTEEGSEMLGRDPELIRLFCNIKTELYWFNAGKDRLSSEDTLFQTLVLENENKLVTAHIKAAKRQGIL</sequence>
<dbReference type="EMBL" id="KZ613780">
    <property type="protein sequence ID" value="PMD63515.1"/>
    <property type="molecule type" value="Genomic_DNA"/>
</dbReference>
<keyword evidence="1" id="KW-0539">Nucleus</keyword>
<dbReference type="InterPro" id="IPR036864">
    <property type="entry name" value="Zn2-C6_fun-type_DNA-bd_sf"/>
</dbReference>
<dbReference type="GO" id="GO:0008270">
    <property type="term" value="F:zinc ion binding"/>
    <property type="evidence" value="ECO:0007669"/>
    <property type="project" value="InterPro"/>
</dbReference>
<evidence type="ECO:0000313" key="4">
    <source>
        <dbReference type="Proteomes" id="UP000235371"/>
    </source>
</evidence>
<dbReference type="GO" id="GO:0000981">
    <property type="term" value="F:DNA-binding transcription factor activity, RNA polymerase II-specific"/>
    <property type="evidence" value="ECO:0007669"/>
    <property type="project" value="InterPro"/>
</dbReference>
<gene>
    <name evidence="3" type="ORF">K444DRAFT_322359</name>
</gene>
<dbReference type="InParanoid" id="A0A2J6TKG5"/>
<dbReference type="GeneID" id="36579969"/>
<dbReference type="InterPro" id="IPR052973">
    <property type="entry name" value="Fungal_sec-metab_reg_TF"/>
</dbReference>
<dbReference type="Pfam" id="PF00172">
    <property type="entry name" value="Zn_clus"/>
    <property type="match status" value="1"/>
</dbReference>
<accession>A0A2J6TKG5</accession>
<protein>
    <recommendedName>
        <fullName evidence="2">Zn(2)-C6 fungal-type domain-containing protein</fullName>
    </recommendedName>
</protein>
<keyword evidence="4" id="KW-1185">Reference proteome</keyword>
<dbReference type="Proteomes" id="UP000235371">
    <property type="component" value="Unassembled WGS sequence"/>
</dbReference>
<reference evidence="3 4" key="1">
    <citation type="submission" date="2016-04" db="EMBL/GenBank/DDBJ databases">
        <title>A degradative enzymes factory behind the ericoid mycorrhizal symbiosis.</title>
        <authorList>
            <consortium name="DOE Joint Genome Institute"/>
            <person name="Martino E."/>
            <person name="Morin E."/>
            <person name="Grelet G."/>
            <person name="Kuo A."/>
            <person name="Kohler A."/>
            <person name="Daghino S."/>
            <person name="Barry K."/>
            <person name="Choi C."/>
            <person name="Cichocki N."/>
            <person name="Clum A."/>
            <person name="Copeland A."/>
            <person name="Hainaut M."/>
            <person name="Haridas S."/>
            <person name="Labutti K."/>
            <person name="Lindquist E."/>
            <person name="Lipzen A."/>
            <person name="Khouja H.-R."/>
            <person name="Murat C."/>
            <person name="Ohm R."/>
            <person name="Olson A."/>
            <person name="Spatafora J."/>
            <person name="Veneault-Fourrey C."/>
            <person name="Henrissat B."/>
            <person name="Grigoriev I."/>
            <person name="Martin F."/>
            <person name="Perotto S."/>
        </authorList>
    </citation>
    <scope>NUCLEOTIDE SEQUENCE [LARGE SCALE GENOMIC DNA]</scope>
    <source>
        <strain evidence="3 4">E</strain>
    </source>
</reference>
<feature type="domain" description="Zn(2)-C6 fungal-type" evidence="2">
    <location>
        <begin position="176"/>
        <end position="199"/>
    </location>
</feature>
<name>A0A2J6TKG5_9HELO</name>
<dbReference type="SUPFAM" id="SSF57701">
    <property type="entry name" value="Zn2/Cys6 DNA-binding domain"/>
    <property type="match status" value="1"/>
</dbReference>
<dbReference type="RefSeq" id="XP_024740419.1">
    <property type="nucleotide sequence ID" value="XM_024871887.1"/>
</dbReference>